<dbReference type="EMBL" id="BARU01034126">
    <property type="protein sequence ID" value="GAH61967.1"/>
    <property type="molecule type" value="Genomic_DNA"/>
</dbReference>
<sequence length="257" mass="29458">PYVEVVDIAAADTGFWYFKDSFGTVYVDEAYPGSSRKKGEIGDLAYRNEAGSYNPNYYSPGTYTTRYTFKLHPPLEYDDEDAHLNLKLAREHMAYKKVTLVFEDADYIDKFYPHPPYLKVSQEGGRIVVSGSSGEDELLEIEVVMSISALSAIDGFPKRVENVRTKTVNANRNTSLQYGFVLALAYATPLLSLLMPFALYWVYNLYGREREYTVPRYLSTVPNRDRKPWLVNQVFTKGAYDYDDDGFYATLLDLHLR</sequence>
<accession>X1GXV5</accession>
<feature type="non-terminal residue" evidence="3">
    <location>
        <position position="257"/>
    </location>
</feature>
<name>X1GXV5_9ZZZZ</name>
<gene>
    <name evidence="3" type="ORF">S03H2_53606</name>
</gene>
<feature type="transmembrane region" description="Helical" evidence="1">
    <location>
        <begin position="178"/>
        <end position="203"/>
    </location>
</feature>
<reference evidence="3" key="1">
    <citation type="journal article" date="2014" name="Front. Microbiol.">
        <title>High frequency of phylogenetically diverse reductive dehalogenase-homologous genes in deep subseafloor sedimentary metagenomes.</title>
        <authorList>
            <person name="Kawai M."/>
            <person name="Futagami T."/>
            <person name="Toyoda A."/>
            <person name="Takaki Y."/>
            <person name="Nishi S."/>
            <person name="Hori S."/>
            <person name="Arai W."/>
            <person name="Tsubouchi T."/>
            <person name="Morono Y."/>
            <person name="Uchiyama I."/>
            <person name="Ito T."/>
            <person name="Fujiyama A."/>
            <person name="Inagaki F."/>
            <person name="Takami H."/>
        </authorList>
    </citation>
    <scope>NUCLEOTIDE SEQUENCE</scope>
    <source>
        <strain evidence="3">Expedition CK06-06</strain>
    </source>
</reference>
<protein>
    <recommendedName>
        <fullName evidence="2">DUF2207 domain-containing protein</fullName>
    </recommendedName>
</protein>
<feature type="non-terminal residue" evidence="3">
    <location>
        <position position="1"/>
    </location>
</feature>
<proteinExistence type="predicted"/>
<comment type="caution">
    <text evidence="3">The sequence shown here is derived from an EMBL/GenBank/DDBJ whole genome shotgun (WGS) entry which is preliminary data.</text>
</comment>
<dbReference type="AlphaFoldDB" id="X1GXV5"/>
<evidence type="ECO:0000313" key="3">
    <source>
        <dbReference type="EMBL" id="GAH61967.1"/>
    </source>
</evidence>
<dbReference type="InterPro" id="IPR018702">
    <property type="entry name" value="DUF2207"/>
</dbReference>
<keyword evidence="1" id="KW-1133">Transmembrane helix</keyword>
<organism evidence="3">
    <name type="scientific">marine sediment metagenome</name>
    <dbReference type="NCBI Taxonomy" id="412755"/>
    <lineage>
        <taxon>unclassified sequences</taxon>
        <taxon>metagenomes</taxon>
        <taxon>ecological metagenomes</taxon>
    </lineage>
</organism>
<dbReference type="Pfam" id="PF09972">
    <property type="entry name" value="DUF2207"/>
    <property type="match status" value="1"/>
</dbReference>
<evidence type="ECO:0000256" key="1">
    <source>
        <dbReference type="SAM" id="Phobius"/>
    </source>
</evidence>
<evidence type="ECO:0000259" key="2">
    <source>
        <dbReference type="Pfam" id="PF09972"/>
    </source>
</evidence>
<keyword evidence="1" id="KW-0812">Transmembrane</keyword>
<feature type="domain" description="DUF2207" evidence="2">
    <location>
        <begin position="41"/>
        <end position="145"/>
    </location>
</feature>
<keyword evidence="1" id="KW-0472">Membrane</keyword>